<accession>A0ABR5K5M4</accession>
<evidence type="ECO:0000313" key="2">
    <source>
        <dbReference type="Proteomes" id="UP000050668"/>
    </source>
</evidence>
<gene>
    <name evidence="1" type="ORF">AEA09_01770</name>
</gene>
<name>A0ABR5K5M4_9BACI</name>
<dbReference type="SUPFAM" id="SSF110455">
    <property type="entry name" value="Toprim domain"/>
    <property type="match status" value="1"/>
</dbReference>
<dbReference type="Proteomes" id="UP000050668">
    <property type="component" value="Unassembled WGS sequence"/>
</dbReference>
<reference evidence="2" key="1">
    <citation type="submission" date="2015-07" db="EMBL/GenBank/DDBJ databases">
        <title>Fjat-14205 dsm 2895.</title>
        <authorList>
            <person name="Liu B."/>
            <person name="Wang J."/>
            <person name="Zhu Y."/>
            <person name="Liu G."/>
            <person name="Chen Q."/>
            <person name="Chen Z."/>
            <person name="Lan J."/>
            <person name="Che J."/>
            <person name="Ge C."/>
            <person name="Shi H."/>
            <person name="Pan Z."/>
            <person name="Liu X."/>
        </authorList>
    </citation>
    <scope>NUCLEOTIDE SEQUENCE [LARGE SCALE GENOMIC DNA]</scope>
    <source>
        <strain evidence="2">DSM 25560</strain>
    </source>
</reference>
<sequence>MGVGAVFEGKCLIVEGRSDKLRIAPILSEEVIILCTNGTIGLHQLEELLDPYEQYELFTFFDADASGDKLRALMDRHYPEAEHLRTMPTYKEVETTPRRVLATILLRAHFSIHKEYIL</sequence>
<dbReference type="Gene3D" id="3.40.1360.10">
    <property type="match status" value="1"/>
</dbReference>
<protein>
    <submittedName>
        <fullName evidence="1">TOPRIM domain-containing protein</fullName>
    </submittedName>
</protein>
<keyword evidence="2" id="KW-1185">Reference proteome</keyword>
<evidence type="ECO:0000313" key="1">
    <source>
        <dbReference type="EMBL" id="KOS71733.1"/>
    </source>
</evidence>
<comment type="caution">
    <text evidence="1">The sequence shown here is derived from an EMBL/GenBank/DDBJ whole genome shotgun (WGS) entry which is preliminary data.</text>
</comment>
<dbReference type="EMBL" id="LGRV01000001">
    <property type="protein sequence ID" value="KOS71733.1"/>
    <property type="molecule type" value="Genomic_DNA"/>
</dbReference>
<organism evidence="1 2">
    <name type="scientific">Lysinibacillus contaminans</name>
    <dbReference type="NCBI Taxonomy" id="1293441"/>
    <lineage>
        <taxon>Bacteria</taxon>
        <taxon>Bacillati</taxon>
        <taxon>Bacillota</taxon>
        <taxon>Bacilli</taxon>
        <taxon>Bacillales</taxon>
        <taxon>Bacillaceae</taxon>
        <taxon>Lysinibacillus</taxon>
    </lineage>
</organism>
<proteinExistence type="predicted"/>